<protein>
    <submittedName>
        <fullName evidence="1">Uncharacterized protein</fullName>
    </submittedName>
</protein>
<evidence type="ECO:0000313" key="2">
    <source>
        <dbReference type="Proteomes" id="UP000308600"/>
    </source>
</evidence>
<organism evidence="1 2">
    <name type="scientific">Pluteus cervinus</name>
    <dbReference type="NCBI Taxonomy" id="181527"/>
    <lineage>
        <taxon>Eukaryota</taxon>
        <taxon>Fungi</taxon>
        <taxon>Dikarya</taxon>
        <taxon>Basidiomycota</taxon>
        <taxon>Agaricomycotina</taxon>
        <taxon>Agaricomycetes</taxon>
        <taxon>Agaricomycetidae</taxon>
        <taxon>Agaricales</taxon>
        <taxon>Pluteineae</taxon>
        <taxon>Pluteaceae</taxon>
        <taxon>Pluteus</taxon>
    </lineage>
</organism>
<dbReference type="Proteomes" id="UP000308600">
    <property type="component" value="Unassembled WGS sequence"/>
</dbReference>
<dbReference type="EMBL" id="ML208611">
    <property type="protein sequence ID" value="TFK62021.1"/>
    <property type="molecule type" value="Genomic_DNA"/>
</dbReference>
<sequence>MPSRALKATVPSLRITSPTHLRWKALIWSSRRAKPERGRRRFPLGLEDPSNCLSQTFASCAYIIRGLTIHYYEAFRRH</sequence>
<name>A0ACD3A909_9AGAR</name>
<keyword evidence="2" id="KW-1185">Reference proteome</keyword>
<gene>
    <name evidence="1" type="ORF">BDN72DRAFT_849131</name>
</gene>
<accession>A0ACD3A909</accession>
<reference evidence="1 2" key="1">
    <citation type="journal article" date="2019" name="Nat. Ecol. Evol.">
        <title>Megaphylogeny resolves global patterns of mushroom evolution.</title>
        <authorList>
            <person name="Varga T."/>
            <person name="Krizsan K."/>
            <person name="Foldi C."/>
            <person name="Dima B."/>
            <person name="Sanchez-Garcia M."/>
            <person name="Sanchez-Ramirez S."/>
            <person name="Szollosi G.J."/>
            <person name="Szarkandi J.G."/>
            <person name="Papp V."/>
            <person name="Albert L."/>
            <person name="Andreopoulos W."/>
            <person name="Angelini C."/>
            <person name="Antonin V."/>
            <person name="Barry K.W."/>
            <person name="Bougher N.L."/>
            <person name="Buchanan P."/>
            <person name="Buyck B."/>
            <person name="Bense V."/>
            <person name="Catcheside P."/>
            <person name="Chovatia M."/>
            <person name="Cooper J."/>
            <person name="Damon W."/>
            <person name="Desjardin D."/>
            <person name="Finy P."/>
            <person name="Geml J."/>
            <person name="Haridas S."/>
            <person name="Hughes K."/>
            <person name="Justo A."/>
            <person name="Karasinski D."/>
            <person name="Kautmanova I."/>
            <person name="Kiss B."/>
            <person name="Kocsube S."/>
            <person name="Kotiranta H."/>
            <person name="LaButti K.M."/>
            <person name="Lechner B.E."/>
            <person name="Liimatainen K."/>
            <person name="Lipzen A."/>
            <person name="Lukacs Z."/>
            <person name="Mihaltcheva S."/>
            <person name="Morgado L.N."/>
            <person name="Niskanen T."/>
            <person name="Noordeloos M.E."/>
            <person name="Ohm R.A."/>
            <person name="Ortiz-Santana B."/>
            <person name="Ovrebo C."/>
            <person name="Racz N."/>
            <person name="Riley R."/>
            <person name="Savchenko A."/>
            <person name="Shiryaev A."/>
            <person name="Soop K."/>
            <person name="Spirin V."/>
            <person name="Szebenyi C."/>
            <person name="Tomsovsky M."/>
            <person name="Tulloss R.E."/>
            <person name="Uehling J."/>
            <person name="Grigoriev I.V."/>
            <person name="Vagvolgyi C."/>
            <person name="Papp T."/>
            <person name="Martin F.M."/>
            <person name="Miettinen O."/>
            <person name="Hibbett D.S."/>
            <person name="Nagy L.G."/>
        </authorList>
    </citation>
    <scope>NUCLEOTIDE SEQUENCE [LARGE SCALE GENOMIC DNA]</scope>
    <source>
        <strain evidence="1 2">NL-1719</strain>
    </source>
</reference>
<evidence type="ECO:0000313" key="1">
    <source>
        <dbReference type="EMBL" id="TFK62021.1"/>
    </source>
</evidence>
<proteinExistence type="predicted"/>